<sequence length="488" mass="55683">MAGQEVLTTGDQLVVGGHPLDAPTDVMNSYGEEFADGIADRAFIVLGDPGIGKTQFLYYLLIMRLIDGQPTALQIDRTDHFHVFDATGVYIVSHDFPLQEYVPKGTWALVDGNISIPGATNIFSQPHSPFFVVHACSPRPSLIERQTQYFMLPFSWKEILLCRSLIRPPEVPTEIDISRWYDTFGPSVRECYNQTSYSGINHSCEISDLLSYVNWVACLQNSLPQSPRSATLDESRSEDLFLVLPRYHNPFSPATVVITDHILSLFRAHHKRQFQLELRNVFERMYTYPRSRALLSHMFEDEVKLLLQKRVPRKVYSMRKGTKGTKSQVYHASEVDRTWFFDLPPSPATFFYENLDDVLPVPGLYLPKDSNEKTLDSFTVSKDTDGSIVLSYQQCTVGMKHGVHAEPLKTASAWIKAGKISKFRYIAVVQGVTGHQYSLLLSSNNFRRYRGVDGGHFYRPRRDERRESLYISIATHCIPIVYVYSDRN</sequence>
<keyword evidence="2" id="KW-1185">Reference proteome</keyword>
<gene>
    <name evidence="1" type="ORF">EV421DRAFT_990375</name>
</gene>
<dbReference type="PANTHER" id="PTHR33129:SF1">
    <property type="entry name" value="ATP-BINDING PROTEIN"/>
    <property type="match status" value="1"/>
</dbReference>
<evidence type="ECO:0008006" key="3">
    <source>
        <dbReference type="Google" id="ProtNLM"/>
    </source>
</evidence>
<dbReference type="AlphaFoldDB" id="A0AA39JB59"/>
<dbReference type="EMBL" id="JAUEPT010000045">
    <property type="protein sequence ID" value="KAK0438129.1"/>
    <property type="molecule type" value="Genomic_DNA"/>
</dbReference>
<evidence type="ECO:0000313" key="2">
    <source>
        <dbReference type="Proteomes" id="UP001175226"/>
    </source>
</evidence>
<organism evidence="1 2">
    <name type="scientific">Armillaria borealis</name>
    <dbReference type="NCBI Taxonomy" id="47425"/>
    <lineage>
        <taxon>Eukaryota</taxon>
        <taxon>Fungi</taxon>
        <taxon>Dikarya</taxon>
        <taxon>Basidiomycota</taxon>
        <taxon>Agaricomycotina</taxon>
        <taxon>Agaricomycetes</taxon>
        <taxon>Agaricomycetidae</taxon>
        <taxon>Agaricales</taxon>
        <taxon>Marasmiineae</taxon>
        <taxon>Physalacriaceae</taxon>
        <taxon>Armillaria</taxon>
    </lineage>
</organism>
<evidence type="ECO:0000313" key="1">
    <source>
        <dbReference type="EMBL" id="KAK0438129.1"/>
    </source>
</evidence>
<dbReference type="PANTHER" id="PTHR33129">
    <property type="entry name" value="PROTEIN KINASE DOMAIN-CONTAINING PROTEIN-RELATED"/>
    <property type="match status" value="1"/>
</dbReference>
<reference evidence="1" key="1">
    <citation type="submission" date="2023-06" db="EMBL/GenBank/DDBJ databases">
        <authorList>
            <consortium name="Lawrence Berkeley National Laboratory"/>
            <person name="Ahrendt S."/>
            <person name="Sahu N."/>
            <person name="Indic B."/>
            <person name="Wong-Bajracharya J."/>
            <person name="Merenyi Z."/>
            <person name="Ke H.-M."/>
            <person name="Monk M."/>
            <person name="Kocsube S."/>
            <person name="Drula E."/>
            <person name="Lipzen A."/>
            <person name="Balint B."/>
            <person name="Henrissat B."/>
            <person name="Andreopoulos B."/>
            <person name="Martin F.M."/>
            <person name="Harder C.B."/>
            <person name="Rigling D."/>
            <person name="Ford K.L."/>
            <person name="Foster G.D."/>
            <person name="Pangilinan J."/>
            <person name="Papanicolaou A."/>
            <person name="Barry K."/>
            <person name="LaButti K."/>
            <person name="Viragh M."/>
            <person name="Koriabine M."/>
            <person name="Yan M."/>
            <person name="Riley R."/>
            <person name="Champramary S."/>
            <person name="Plett K.L."/>
            <person name="Tsai I.J."/>
            <person name="Slot J."/>
            <person name="Sipos G."/>
            <person name="Plett J."/>
            <person name="Nagy L.G."/>
            <person name="Grigoriev I.V."/>
        </authorList>
    </citation>
    <scope>NUCLEOTIDE SEQUENCE</scope>
    <source>
        <strain evidence="1">FPL87.14</strain>
    </source>
</reference>
<proteinExistence type="predicted"/>
<protein>
    <recommendedName>
        <fullName evidence="3">Crinkler (CRN) family protein</fullName>
    </recommendedName>
</protein>
<accession>A0AA39JB59</accession>
<name>A0AA39JB59_9AGAR</name>
<comment type="caution">
    <text evidence="1">The sequence shown here is derived from an EMBL/GenBank/DDBJ whole genome shotgun (WGS) entry which is preliminary data.</text>
</comment>
<dbReference type="InterPro" id="IPR052980">
    <property type="entry name" value="Crinkler_effector"/>
</dbReference>
<dbReference type="Proteomes" id="UP001175226">
    <property type="component" value="Unassembled WGS sequence"/>
</dbReference>